<gene>
    <name evidence="2" type="ORF">RND81_04G237800</name>
</gene>
<keyword evidence="3" id="KW-1185">Reference proteome</keyword>
<comment type="caution">
    <text evidence="2">The sequence shown here is derived from an EMBL/GenBank/DDBJ whole genome shotgun (WGS) entry which is preliminary data.</text>
</comment>
<proteinExistence type="predicted"/>
<dbReference type="AlphaFoldDB" id="A0AAW1LPC8"/>
<dbReference type="EMBL" id="JBDFQZ010000004">
    <property type="protein sequence ID" value="KAK9735917.1"/>
    <property type="molecule type" value="Genomic_DNA"/>
</dbReference>
<keyword evidence="1" id="KW-0472">Membrane</keyword>
<feature type="transmembrane region" description="Helical" evidence="1">
    <location>
        <begin position="313"/>
        <end position="338"/>
    </location>
</feature>
<reference evidence="2" key="1">
    <citation type="submission" date="2024-03" db="EMBL/GenBank/DDBJ databases">
        <title>WGS assembly of Saponaria officinalis var. Norfolk2.</title>
        <authorList>
            <person name="Jenkins J."/>
            <person name="Shu S."/>
            <person name="Grimwood J."/>
            <person name="Barry K."/>
            <person name="Goodstein D."/>
            <person name="Schmutz J."/>
            <person name="Leebens-Mack J."/>
            <person name="Osbourn A."/>
        </authorList>
    </citation>
    <scope>NUCLEOTIDE SEQUENCE [LARGE SCALE GENOMIC DNA]</scope>
    <source>
        <strain evidence="2">JIC</strain>
    </source>
</reference>
<evidence type="ECO:0000313" key="2">
    <source>
        <dbReference type="EMBL" id="KAK9735917.1"/>
    </source>
</evidence>
<evidence type="ECO:0000313" key="3">
    <source>
        <dbReference type="Proteomes" id="UP001443914"/>
    </source>
</evidence>
<evidence type="ECO:0000256" key="1">
    <source>
        <dbReference type="SAM" id="Phobius"/>
    </source>
</evidence>
<keyword evidence="1" id="KW-0812">Transmembrane</keyword>
<accession>A0AAW1LPC8</accession>
<keyword evidence="1" id="KW-1133">Transmembrane helix</keyword>
<dbReference type="Proteomes" id="UP001443914">
    <property type="component" value="Unassembled WGS sequence"/>
</dbReference>
<sequence length="411" mass="45288">MSEGGVILPKEKLKTLAKLLQWQEQERIKRIRFRSERDRSDFLRCSQEAYKQTMAFLDEQIIFDRHVRSSDPDPDPDDPDPTPGNVVREYLGYLELVSSYGLQMVKGVHLRHEFLSKVREHADTLIPRIKELGDGSLELQEIQAKARDLIKEFAVFKEALFQSLVKKADPSFRNFSLAIKISGNSFEDLVFKYQMKLAKEVSPEFNKPFVLLDEEQKIEVYDEIIKSSGRGTYLSNTAYKVVDKVGKGLLIFTLAMSVWDIYSSEHRLQTALSEFTEFSASYVGGYVGEITGAAVATYLVTAMGVAETAVTTAFVGLAAFVSGFGLAIGLGFLAGYVVGKIFESGGKHAGGAITVNKDGPKPSPDPNNPYRTQVYAAPMPDGALLARQLAYNGTVAEAVVLTATTAAIAIV</sequence>
<protein>
    <submittedName>
        <fullName evidence="2">Uncharacterized protein</fullName>
    </submittedName>
</protein>
<name>A0AAW1LPC8_SAPOF</name>
<organism evidence="2 3">
    <name type="scientific">Saponaria officinalis</name>
    <name type="common">Common soapwort</name>
    <name type="synonym">Lychnis saponaria</name>
    <dbReference type="NCBI Taxonomy" id="3572"/>
    <lineage>
        <taxon>Eukaryota</taxon>
        <taxon>Viridiplantae</taxon>
        <taxon>Streptophyta</taxon>
        <taxon>Embryophyta</taxon>
        <taxon>Tracheophyta</taxon>
        <taxon>Spermatophyta</taxon>
        <taxon>Magnoliopsida</taxon>
        <taxon>eudicotyledons</taxon>
        <taxon>Gunneridae</taxon>
        <taxon>Pentapetalae</taxon>
        <taxon>Caryophyllales</taxon>
        <taxon>Caryophyllaceae</taxon>
        <taxon>Caryophylleae</taxon>
        <taxon>Saponaria</taxon>
    </lineage>
</organism>